<keyword evidence="7" id="KW-1185">Reference proteome</keyword>
<dbReference type="InterPro" id="IPR050669">
    <property type="entry name" value="Hemerythrin"/>
</dbReference>
<feature type="domain" description="Hemerythrin-like" evidence="5">
    <location>
        <begin position="15"/>
        <end position="129"/>
    </location>
</feature>
<dbReference type="SUPFAM" id="SSF47188">
    <property type="entry name" value="Hemerythrin-like"/>
    <property type="match status" value="1"/>
</dbReference>
<keyword evidence="2" id="KW-0561">Oxygen transport</keyword>
<dbReference type="NCBIfam" id="NF033749">
    <property type="entry name" value="bact_hemeryth"/>
    <property type="match status" value="1"/>
</dbReference>
<dbReference type="AlphaFoldDB" id="A0A7H1N4F5"/>
<protein>
    <submittedName>
        <fullName evidence="6">Hemerythrin family protein</fullName>
    </submittedName>
</protein>
<organism evidence="6 7">
    <name type="scientific">Defluviicoccus vanus</name>
    <dbReference type="NCBI Taxonomy" id="111831"/>
    <lineage>
        <taxon>Bacteria</taxon>
        <taxon>Pseudomonadati</taxon>
        <taxon>Pseudomonadota</taxon>
        <taxon>Alphaproteobacteria</taxon>
        <taxon>Rhodospirillales</taxon>
        <taxon>Rhodospirillaceae</taxon>
        <taxon>Defluviicoccus</taxon>
    </lineage>
</organism>
<evidence type="ECO:0000256" key="2">
    <source>
        <dbReference type="ARBA" id="ARBA00022621"/>
    </source>
</evidence>
<dbReference type="EMBL" id="CP053923">
    <property type="protein sequence ID" value="QNT70591.1"/>
    <property type="molecule type" value="Genomic_DNA"/>
</dbReference>
<keyword evidence="3" id="KW-0479">Metal-binding</keyword>
<evidence type="ECO:0000313" key="6">
    <source>
        <dbReference type="EMBL" id="QNT70591.1"/>
    </source>
</evidence>
<evidence type="ECO:0000256" key="4">
    <source>
        <dbReference type="ARBA" id="ARBA00023004"/>
    </source>
</evidence>
<keyword evidence="2" id="KW-0813">Transport</keyword>
<dbReference type="NCBIfam" id="TIGR02481">
    <property type="entry name" value="hemeryth_dom"/>
    <property type="match status" value="1"/>
</dbReference>
<dbReference type="InterPro" id="IPR016131">
    <property type="entry name" value="Haemerythrin_Fe_BS"/>
</dbReference>
<reference evidence="6 7" key="1">
    <citation type="submission" date="2020-05" db="EMBL/GenBank/DDBJ databases">
        <title>Complete closed genome sequence of Defluviicoccus vanus.</title>
        <authorList>
            <person name="Bessarab I."/>
            <person name="Arumugam K."/>
            <person name="Maszenan A.M."/>
            <person name="Seviour R.J."/>
            <person name="Williams R.B."/>
        </authorList>
    </citation>
    <scope>NUCLEOTIDE SEQUENCE [LARGE SCALE GENOMIC DNA]</scope>
    <source>
        <strain evidence="6 7">Ben 114</strain>
    </source>
</reference>
<name>A0A7H1N4F5_9PROT</name>
<dbReference type="GO" id="GO:0005344">
    <property type="term" value="F:oxygen carrier activity"/>
    <property type="evidence" value="ECO:0007669"/>
    <property type="project" value="UniProtKB-KW"/>
</dbReference>
<sequence length="139" mass="16590">MTPFRWRDNLSLDVPAVDKDHRHLIDLLNRLRYMALAGDDRQAVGDVLWELVQYTAEHFTREEMLMRLSGYPGYKAHRHIHDNLRQRVADLYTEYRRVPATFDVQEFYQFLADWLLMHILGEDMKIKPYVEKLAEARAA</sequence>
<evidence type="ECO:0000256" key="1">
    <source>
        <dbReference type="ARBA" id="ARBA00010587"/>
    </source>
</evidence>
<dbReference type="KEGG" id="dvn:HQ394_16225"/>
<dbReference type="PROSITE" id="PS00550">
    <property type="entry name" value="HEMERYTHRINS"/>
    <property type="match status" value="1"/>
</dbReference>
<comment type="similarity">
    <text evidence="1">Belongs to the hemerythrin family.</text>
</comment>
<dbReference type="PANTHER" id="PTHR37164:SF1">
    <property type="entry name" value="BACTERIOHEMERYTHRIN"/>
    <property type="match status" value="1"/>
</dbReference>
<accession>A0A7H1N4F5</accession>
<dbReference type="Proteomes" id="UP000516369">
    <property type="component" value="Chromosome"/>
</dbReference>
<evidence type="ECO:0000313" key="7">
    <source>
        <dbReference type="Proteomes" id="UP000516369"/>
    </source>
</evidence>
<evidence type="ECO:0000256" key="3">
    <source>
        <dbReference type="ARBA" id="ARBA00022723"/>
    </source>
</evidence>
<proteinExistence type="inferred from homology"/>
<dbReference type="Gene3D" id="1.20.120.50">
    <property type="entry name" value="Hemerythrin-like"/>
    <property type="match status" value="1"/>
</dbReference>
<dbReference type="InterPro" id="IPR012827">
    <property type="entry name" value="Hemerythrin_metal-bd"/>
</dbReference>
<dbReference type="Pfam" id="PF01814">
    <property type="entry name" value="Hemerythrin"/>
    <property type="match status" value="1"/>
</dbReference>
<evidence type="ECO:0000259" key="5">
    <source>
        <dbReference type="Pfam" id="PF01814"/>
    </source>
</evidence>
<dbReference type="CDD" id="cd12107">
    <property type="entry name" value="Hemerythrin"/>
    <property type="match status" value="1"/>
</dbReference>
<dbReference type="RefSeq" id="WP_190261066.1">
    <property type="nucleotide sequence ID" value="NZ_CP053923.1"/>
</dbReference>
<dbReference type="InterPro" id="IPR035938">
    <property type="entry name" value="Hemerythrin-like_sf"/>
</dbReference>
<dbReference type="PANTHER" id="PTHR37164">
    <property type="entry name" value="BACTERIOHEMERYTHRIN"/>
    <property type="match status" value="1"/>
</dbReference>
<gene>
    <name evidence="6" type="ORF">HQ394_16225</name>
</gene>
<keyword evidence="4" id="KW-0408">Iron</keyword>
<dbReference type="GO" id="GO:0046872">
    <property type="term" value="F:metal ion binding"/>
    <property type="evidence" value="ECO:0007669"/>
    <property type="project" value="UniProtKB-KW"/>
</dbReference>
<dbReference type="InterPro" id="IPR012312">
    <property type="entry name" value="Hemerythrin-like"/>
</dbReference>